<dbReference type="InterPro" id="IPR010359">
    <property type="entry name" value="IrrE_HExxH"/>
</dbReference>
<protein>
    <recommendedName>
        <fullName evidence="1">IrrE N-terminal-like domain-containing protein</fullName>
    </recommendedName>
</protein>
<feature type="domain" description="IrrE N-terminal-like" evidence="1">
    <location>
        <begin position="82"/>
        <end position="177"/>
    </location>
</feature>
<dbReference type="EMBL" id="SJPH01000004">
    <property type="protein sequence ID" value="TWT43455.1"/>
    <property type="molecule type" value="Genomic_DNA"/>
</dbReference>
<dbReference type="Pfam" id="PF06114">
    <property type="entry name" value="Peptidase_M78"/>
    <property type="match status" value="1"/>
</dbReference>
<dbReference type="AlphaFoldDB" id="A0A5C5VZV8"/>
<comment type="caution">
    <text evidence="2">The sequence shown here is derived from an EMBL/GenBank/DDBJ whole genome shotgun (WGS) entry which is preliminary data.</text>
</comment>
<name>A0A5C5VZV8_9BACT</name>
<dbReference type="Gene3D" id="1.10.10.2910">
    <property type="match status" value="1"/>
</dbReference>
<dbReference type="Proteomes" id="UP000318995">
    <property type="component" value="Unassembled WGS sequence"/>
</dbReference>
<evidence type="ECO:0000313" key="2">
    <source>
        <dbReference type="EMBL" id="TWT43455.1"/>
    </source>
</evidence>
<proteinExistence type="predicted"/>
<accession>A0A5C5VZV8</accession>
<organism evidence="2 3">
    <name type="scientific">Botrimarina hoheduenensis</name>
    <dbReference type="NCBI Taxonomy" id="2528000"/>
    <lineage>
        <taxon>Bacteria</taxon>
        <taxon>Pseudomonadati</taxon>
        <taxon>Planctomycetota</taxon>
        <taxon>Planctomycetia</taxon>
        <taxon>Pirellulales</taxon>
        <taxon>Lacipirellulaceae</taxon>
        <taxon>Botrimarina</taxon>
    </lineage>
</organism>
<evidence type="ECO:0000313" key="3">
    <source>
        <dbReference type="Proteomes" id="UP000318995"/>
    </source>
</evidence>
<gene>
    <name evidence="2" type="ORF">Pla111_24060</name>
</gene>
<sequence>MTKMEWLARQSRLDKAGALADDIVSVEKLTAPIDPHDIIRSERAFLRARGANLGDKYDGMLEYHRPKNRFLLYYNTKYDGPDKHHPRTRFSICHELGHYFIDRHRAYLMSERGTSHGSHAEFTSDNLIEREADAFAASMLLPTSQAKPVINKHALSMERIYEIARQFDTSAICTAFRAVRLSHFPCAVAGIRDSVVRWMVPSQPLIDYQIYPRKGHLPRTAQPLWSEFQMGIMESVQSESAVSDWFQVFNDRYADIYVTEEFVPIGTMNTVLVLLTMDEDDFEEDEECEAD</sequence>
<reference evidence="2 3" key="1">
    <citation type="submission" date="2019-02" db="EMBL/GenBank/DDBJ databases">
        <title>Deep-cultivation of Planctomycetes and their phenomic and genomic characterization uncovers novel biology.</title>
        <authorList>
            <person name="Wiegand S."/>
            <person name="Jogler M."/>
            <person name="Boedeker C."/>
            <person name="Pinto D."/>
            <person name="Vollmers J."/>
            <person name="Rivas-Marin E."/>
            <person name="Kohn T."/>
            <person name="Peeters S.H."/>
            <person name="Heuer A."/>
            <person name="Rast P."/>
            <person name="Oberbeckmann S."/>
            <person name="Bunk B."/>
            <person name="Jeske O."/>
            <person name="Meyerdierks A."/>
            <person name="Storesund J.E."/>
            <person name="Kallscheuer N."/>
            <person name="Luecker S."/>
            <person name="Lage O.M."/>
            <person name="Pohl T."/>
            <person name="Merkel B.J."/>
            <person name="Hornburger P."/>
            <person name="Mueller R.-W."/>
            <person name="Bruemmer F."/>
            <person name="Labrenz M."/>
            <person name="Spormann A.M."/>
            <person name="Op Den Camp H."/>
            <person name="Overmann J."/>
            <person name="Amann R."/>
            <person name="Jetten M.S.M."/>
            <person name="Mascher T."/>
            <person name="Medema M.H."/>
            <person name="Devos D.P."/>
            <person name="Kaster A.-K."/>
            <person name="Ovreas L."/>
            <person name="Rohde M."/>
            <person name="Galperin M.Y."/>
            <person name="Jogler C."/>
        </authorList>
    </citation>
    <scope>NUCLEOTIDE SEQUENCE [LARGE SCALE GENOMIC DNA]</scope>
    <source>
        <strain evidence="2 3">Pla111</strain>
    </source>
</reference>
<dbReference type="OrthoDB" id="581382at2"/>
<dbReference type="RefSeq" id="WP_146574575.1">
    <property type="nucleotide sequence ID" value="NZ_SJPH01000004.1"/>
</dbReference>
<keyword evidence="3" id="KW-1185">Reference proteome</keyword>
<dbReference type="PANTHER" id="PTHR43236">
    <property type="entry name" value="ANTITOXIN HIGA1"/>
    <property type="match status" value="1"/>
</dbReference>
<dbReference type="InterPro" id="IPR052345">
    <property type="entry name" value="Rad_response_metalloprotease"/>
</dbReference>
<dbReference type="PANTHER" id="PTHR43236:SF1">
    <property type="entry name" value="BLL7220 PROTEIN"/>
    <property type="match status" value="1"/>
</dbReference>
<evidence type="ECO:0000259" key="1">
    <source>
        <dbReference type="Pfam" id="PF06114"/>
    </source>
</evidence>